<dbReference type="Gene3D" id="1.10.10.10">
    <property type="entry name" value="Winged helix-like DNA-binding domain superfamily/Winged helix DNA-binding domain"/>
    <property type="match status" value="1"/>
</dbReference>
<feature type="domain" description="IclR-ED" evidence="6">
    <location>
        <begin position="78"/>
        <end position="266"/>
    </location>
</feature>
<dbReference type="InterPro" id="IPR005471">
    <property type="entry name" value="Tscrpt_reg_IclR_N"/>
</dbReference>
<feature type="compositionally biased region" description="Basic and acidic residues" evidence="4">
    <location>
        <begin position="9"/>
        <end position="23"/>
    </location>
</feature>
<evidence type="ECO:0000256" key="1">
    <source>
        <dbReference type="ARBA" id="ARBA00023015"/>
    </source>
</evidence>
<sequence>MSETSRVGDASERPEVGAEKRSTMRSLDRALDVVEALVRADGPQRLVDIAQATGLSSATALRILTVLKERKFVAADGQRYQLGVANLASSYAFMRDSALSRHAKPYMQELAAATSLSVALYVRYGFSRVQVVRINGKDPLRYELPNGRLLPLHLGLGKVFSAYMDRDEFDEFAGELPTVMRTIRGETFSVEDLWAETRQIREQRFHVSHEERALGTVSLAAPVVDPRGDLFAVLALLGPTEHSGSIGDEALVAEITRAAGAIARVP</sequence>
<dbReference type="SMART" id="SM00346">
    <property type="entry name" value="HTH_ICLR"/>
    <property type="match status" value="1"/>
</dbReference>
<evidence type="ECO:0000313" key="8">
    <source>
        <dbReference type="Proteomes" id="UP000662814"/>
    </source>
</evidence>
<gene>
    <name evidence="7" type="ORF">HCR76_15695</name>
</gene>
<keyword evidence="1" id="KW-0805">Transcription regulation</keyword>
<dbReference type="SUPFAM" id="SSF46785">
    <property type="entry name" value="Winged helix' DNA-binding domain"/>
    <property type="match status" value="1"/>
</dbReference>
<feature type="region of interest" description="Disordered" evidence="4">
    <location>
        <begin position="1"/>
        <end position="23"/>
    </location>
</feature>
<evidence type="ECO:0000313" key="7">
    <source>
        <dbReference type="EMBL" id="QPZ38208.1"/>
    </source>
</evidence>
<evidence type="ECO:0000256" key="4">
    <source>
        <dbReference type="SAM" id="MobiDB-lite"/>
    </source>
</evidence>
<name>A0ABX6YHG7_9MICO</name>
<dbReference type="PANTHER" id="PTHR30136">
    <property type="entry name" value="HELIX-TURN-HELIX TRANSCRIPTIONAL REGULATOR, ICLR FAMILY"/>
    <property type="match status" value="1"/>
</dbReference>
<dbReference type="InterPro" id="IPR050707">
    <property type="entry name" value="HTH_MetabolicPath_Reg"/>
</dbReference>
<organism evidence="7 8">
    <name type="scientific">Paramicrobacterium chengjingii</name>
    <dbReference type="NCBI Taxonomy" id="2769067"/>
    <lineage>
        <taxon>Bacteria</taxon>
        <taxon>Bacillati</taxon>
        <taxon>Actinomycetota</taxon>
        <taxon>Actinomycetes</taxon>
        <taxon>Micrococcales</taxon>
        <taxon>Microbacteriaceae</taxon>
        <taxon>Paramicrobacterium</taxon>
    </lineage>
</organism>
<dbReference type="PROSITE" id="PS51078">
    <property type="entry name" value="ICLR_ED"/>
    <property type="match status" value="1"/>
</dbReference>
<dbReference type="Pfam" id="PF09339">
    <property type="entry name" value="HTH_IclR"/>
    <property type="match status" value="1"/>
</dbReference>
<dbReference type="Pfam" id="PF01614">
    <property type="entry name" value="IclR_C"/>
    <property type="match status" value="1"/>
</dbReference>
<accession>A0ABX6YHG7</accession>
<keyword evidence="2" id="KW-0238">DNA-binding</keyword>
<protein>
    <submittedName>
        <fullName evidence="7">IclR family transcriptional regulator</fullName>
    </submittedName>
</protein>
<dbReference type="Proteomes" id="UP000662814">
    <property type="component" value="Chromosome"/>
</dbReference>
<dbReference type="PANTHER" id="PTHR30136:SF35">
    <property type="entry name" value="HTH-TYPE TRANSCRIPTIONAL REGULATOR RV1719"/>
    <property type="match status" value="1"/>
</dbReference>
<dbReference type="InterPro" id="IPR029016">
    <property type="entry name" value="GAF-like_dom_sf"/>
</dbReference>
<dbReference type="Gene3D" id="3.30.450.40">
    <property type="match status" value="1"/>
</dbReference>
<feature type="domain" description="HTH iclR-type" evidence="5">
    <location>
        <begin position="24"/>
        <end position="84"/>
    </location>
</feature>
<dbReference type="InterPro" id="IPR036390">
    <property type="entry name" value="WH_DNA-bd_sf"/>
</dbReference>
<evidence type="ECO:0000259" key="5">
    <source>
        <dbReference type="PROSITE" id="PS51077"/>
    </source>
</evidence>
<reference evidence="7 8" key="1">
    <citation type="submission" date="2020-12" db="EMBL/GenBank/DDBJ databases">
        <title>Microbacterium sp. HY060.</title>
        <authorList>
            <person name="Zhou J."/>
        </authorList>
    </citation>
    <scope>NUCLEOTIDE SEQUENCE [LARGE SCALE GENOMIC DNA]</scope>
    <source>
        <strain evidence="7 8">HY60</strain>
    </source>
</reference>
<proteinExistence type="predicted"/>
<evidence type="ECO:0000256" key="2">
    <source>
        <dbReference type="ARBA" id="ARBA00023125"/>
    </source>
</evidence>
<dbReference type="InterPro" id="IPR036388">
    <property type="entry name" value="WH-like_DNA-bd_sf"/>
</dbReference>
<dbReference type="InterPro" id="IPR014757">
    <property type="entry name" value="Tscrpt_reg_IclR_C"/>
</dbReference>
<dbReference type="PROSITE" id="PS51077">
    <property type="entry name" value="HTH_ICLR"/>
    <property type="match status" value="1"/>
</dbReference>
<keyword evidence="3" id="KW-0804">Transcription</keyword>
<dbReference type="EMBL" id="CP061169">
    <property type="protein sequence ID" value="QPZ38208.1"/>
    <property type="molecule type" value="Genomic_DNA"/>
</dbReference>
<evidence type="ECO:0000259" key="6">
    <source>
        <dbReference type="PROSITE" id="PS51078"/>
    </source>
</evidence>
<evidence type="ECO:0000256" key="3">
    <source>
        <dbReference type="ARBA" id="ARBA00023163"/>
    </source>
</evidence>
<keyword evidence="8" id="KW-1185">Reference proteome</keyword>
<dbReference type="SUPFAM" id="SSF55781">
    <property type="entry name" value="GAF domain-like"/>
    <property type="match status" value="1"/>
</dbReference>
<dbReference type="RefSeq" id="WP_166987144.1">
    <property type="nucleotide sequence ID" value="NZ_CP061169.1"/>
</dbReference>